<comment type="caution">
    <text evidence="1">The sequence shown here is derived from an EMBL/GenBank/DDBJ whole genome shotgun (WGS) entry which is preliminary data.</text>
</comment>
<keyword evidence="2" id="KW-1185">Reference proteome</keyword>
<dbReference type="PROSITE" id="PS51257">
    <property type="entry name" value="PROKAR_LIPOPROTEIN"/>
    <property type="match status" value="1"/>
</dbReference>
<proteinExistence type="predicted"/>
<name>A0ABP9VD48_9DEIO</name>
<evidence type="ECO:0008006" key="3">
    <source>
        <dbReference type="Google" id="ProtNLM"/>
    </source>
</evidence>
<dbReference type="EMBL" id="BAABRN010000011">
    <property type="protein sequence ID" value="GAA5501637.1"/>
    <property type="molecule type" value="Genomic_DNA"/>
</dbReference>
<sequence length="238" mass="25639">MERMLAVCLGLSLSACAPQAQQRSLAPLPSAFDLPAPLPHPRTLEEALAHLPFVINLRGADGLGGTGTVTREQIIEAAARAGIVLAPERVWLKNSVSVPTQAAESFGFRALLSAPATGQSGEVYHYKVQLFNTTGQQRNFIYGAGSLNLVISKNGKPVFWTERMVTTLVGFNLSCAPHQFCQGGFEGEVMLNRFNPRLKLLPDQYELTVFLNSFNEIGSSGAATGPFLVAQQKLTVLP</sequence>
<dbReference type="RefSeq" id="WP_353541605.1">
    <property type="nucleotide sequence ID" value="NZ_BAABRN010000011.1"/>
</dbReference>
<accession>A0ABP9VD48</accession>
<protein>
    <recommendedName>
        <fullName evidence="3">Lipoprotein</fullName>
    </recommendedName>
</protein>
<gene>
    <name evidence="1" type="ORF">Dxin01_01373</name>
</gene>
<evidence type="ECO:0000313" key="1">
    <source>
        <dbReference type="EMBL" id="GAA5501637.1"/>
    </source>
</evidence>
<organism evidence="1 2">
    <name type="scientific">Deinococcus xinjiangensis</name>
    <dbReference type="NCBI Taxonomy" id="457454"/>
    <lineage>
        <taxon>Bacteria</taxon>
        <taxon>Thermotogati</taxon>
        <taxon>Deinococcota</taxon>
        <taxon>Deinococci</taxon>
        <taxon>Deinococcales</taxon>
        <taxon>Deinococcaceae</taxon>
        <taxon>Deinococcus</taxon>
    </lineage>
</organism>
<evidence type="ECO:0000313" key="2">
    <source>
        <dbReference type="Proteomes" id="UP001458946"/>
    </source>
</evidence>
<reference evidence="1 2" key="1">
    <citation type="submission" date="2024-02" db="EMBL/GenBank/DDBJ databases">
        <title>Deinococcus xinjiangensis NBRC 107630.</title>
        <authorList>
            <person name="Ichikawa N."/>
            <person name="Katano-Makiyama Y."/>
            <person name="Hidaka K."/>
        </authorList>
    </citation>
    <scope>NUCLEOTIDE SEQUENCE [LARGE SCALE GENOMIC DNA]</scope>
    <source>
        <strain evidence="1 2">NBRC 107630</strain>
    </source>
</reference>
<dbReference type="Proteomes" id="UP001458946">
    <property type="component" value="Unassembled WGS sequence"/>
</dbReference>